<organism evidence="2 3">
    <name type="scientific">Ahniella affigens</name>
    <dbReference type="NCBI Taxonomy" id="2021234"/>
    <lineage>
        <taxon>Bacteria</taxon>
        <taxon>Pseudomonadati</taxon>
        <taxon>Pseudomonadota</taxon>
        <taxon>Gammaproteobacteria</taxon>
        <taxon>Lysobacterales</taxon>
        <taxon>Rhodanobacteraceae</taxon>
        <taxon>Ahniella</taxon>
    </lineage>
</organism>
<keyword evidence="3" id="KW-1185">Reference proteome</keyword>
<dbReference type="KEGG" id="xba:C7S18_23435"/>
<geneLocation type="plasmid" evidence="2">
    <name>unnamed</name>
</geneLocation>
<dbReference type="AlphaFoldDB" id="A0A2P1PZI2"/>
<evidence type="ECO:0000313" key="3">
    <source>
        <dbReference type="Proteomes" id="UP000241074"/>
    </source>
</evidence>
<evidence type="ECO:0008006" key="4">
    <source>
        <dbReference type="Google" id="ProtNLM"/>
    </source>
</evidence>
<feature type="compositionally biased region" description="Polar residues" evidence="1">
    <location>
        <begin position="178"/>
        <end position="187"/>
    </location>
</feature>
<dbReference type="Proteomes" id="UP000241074">
    <property type="component" value="Plasmid unnamed"/>
</dbReference>
<feature type="compositionally biased region" description="Low complexity" evidence="1">
    <location>
        <begin position="121"/>
        <end position="139"/>
    </location>
</feature>
<sequence>MNTGREAPTNSQNTHMSFLQDLHALLHGSESVSVTISKPSVSNTEILITSKLSGVDPDTKDPRRAALQSALAMPLRIVVAAGTDIDAAFESAMSRYTAARIPAIDSLSDIASKLATVTKAAKSPAPQKAVSAASKSPSKQGVKREAPTDDGEAEGDQDGQVDANEDAASGIEPAGQNAGPTQASIFD</sequence>
<dbReference type="EMBL" id="CP027861">
    <property type="protein sequence ID" value="AVQ00252.1"/>
    <property type="molecule type" value="Genomic_DNA"/>
</dbReference>
<keyword evidence="2" id="KW-0614">Plasmid</keyword>
<reference evidence="2 3" key="1">
    <citation type="submission" date="2018-03" db="EMBL/GenBank/DDBJ databases">
        <title>Ahniella affigens gen. nov., sp. nov., a gammaproteobacterium isolated from sandy soil near a stream.</title>
        <authorList>
            <person name="Ko Y."/>
            <person name="Kim J.-H."/>
        </authorList>
    </citation>
    <scope>NUCLEOTIDE SEQUENCE [LARGE SCALE GENOMIC DNA]</scope>
    <source>
        <strain evidence="2 3">D13</strain>
        <plasmid evidence="3">Plasmid unnamed</plasmid>
    </source>
</reference>
<gene>
    <name evidence="2" type="ORF">C7S18_23435</name>
</gene>
<evidence type="ECO:0000256" key="1">
    <source>
        <dbReference type="SAM" id="MobiDB-lite"/>
    </source>
</evidence>
<accession>A0A2P1PZI2</accession>
<protein>
    <recommendedName>
        <fullName evidence="4">PRTRC system protein E</fullName>
    </recommendedName>
</protein>
<feature type="compositionally biased region" description="Acidic residues" evidence="1">
    <location>
        <begin position="148"/>
        <end position="165"/>
    </location>
</feature>
<name>A0A2P1PZI2_9GAMM</name>
<reference evidence="2 3" key="2">
    <citation type="submission" date="2018-03" db="EMBL/GenBank/DDBJ databases">
        <authorList>
            <person name="Keele B.F."/>
        </authorList>
    </citation>
    <scope>NUCLEOTIDE SEQUENCE [LARGE SCALE GENOMIC DNA]</scope>
    <source>
        <strain evidence="2 3">D13</strain>
        <plasmid evidence="3">Plasmid unnamed</plasmid>
    </source>
</reference>
<feature type="region of interest" description="Disordered" evidence="1">
    <location>
        <begin position="121"/>
        <end position="187"/>
    </location>
</feature>
<proteinExistence type="predicted"/>
<evidence type="ECO:0000313" key="2">
    <source>
        <dbReference type="EMBL" id="AVQ00252.1"/>
    </source>
</evidence>